<dbReference type="PRINTS" id="PR00080">
    <property type="entry name" value="SDRFAMILY"/>
</dbReference>
<dbReference type="InterPro" id="IPR002347">
    <property type="entry name" value="SDR_fam"/>
</dbReference>
<comment type="similarity">
    <text evidence="1 3">Belongs to the short-chain dehydrogenases/reductases (SDR) family.</text>
</comment>
<dbReference type="PANTHER" id="PTHR44196">
    <property type="entry name" value="DEHYDROGENASE/REDUCTASE SDR FAMILY MEMBER 7B"/>
    <property type="match status" value="1"/>
</dbReference>
<evidence type="ECO:0000313" key="4">
    <source>
        <dbReference type="EMBL" id="OQP60544.1"/>
    </source>
</evidence>
<accession>A0A1V9FQA8</accession>
<dbReference type="Pfam" id="PF00106">
    <property type="entry name" value="adh_short"/>
    <property type="match status" value="1"/>
</dbReference>
<name>A0A1V9FQA8_9BACT</name>
<dbReference type="AlphaFoldDB" id="A0A1V9FQA8"/>
<dbReference type="Proteomes" id="UP000192796">
    <property type="component" value="Unassembled WGS sequence"/>
</dbReference>
<comment type="caution">
    <text evidence="4">The sequence shown here is derived from an EMBL/GenBank/DDBJ whole genome shotgun (WGS) entry which is preliminary data.</text>
</comment>
<dbReference type="STRING" id="1703345.A3860_33320"/>
<dbReference type="PANTHER" id="PTHR44196:SF1">
    <property type="entry name" value="DEHYDROGENASE_REDUCTASE SDR FAMILY MEMBER 7B"/>
    <property type="match status" value="1"/>
</dbReference>
<evidence type="ECO:0000313" key="5">
    <source>
        <dbReference type="Proteomes" id="UP000192796"/>
    </source>
</evidence>
<reference evidence="4 5" key="1">
    <citation type="submission" date="2016-03" db="EMBL/GenBank/DDBJ databases">
        <title>Niastella vici sp. nov., isolated from farmland soil.</title>
        <authorList>
            <person name="Chen L."/>
            <person name="Wang D."/>
            <person name="Yang S."/>
            <person name="Wang G."/>
        </authorList>
    </citation>
    <scope>NUCLEOTIDE SEQUENCE [LARGE SCALE GENOMIC DNA]</scope>
    <source>
        <strain evidence="4 5">DJ57</strain>
    </source>
</reference>
<dbReference type="EMBL" id="LVYD01000061">
    <property type="protein sequence ID" value="OQP60544.1"/>
    <property type="molecule type" value="Genomic_DNA"/>
</dbReference>
<dbReference type="Gene3D" id="3.40.50.720">
    <property type="entry name" value="NAD(P)-binding Rossmann-like Domain"/>
    <property type="match status" value="1"/>
</dbReference>
<evidence type="ECO:0000256" key="3">
    <source>
        <dbReference type="RuleBase" id="RU000363"/>
    </source>
</evidence>
<dbReference type="GO" id="GO:0016020">
    <property type="term" value="C:membrane"/>
    <property type="evidence" value="ECO:0007669"/>
    <property type="project" value="TreeGrafter"/>
</dbReference>
<organism evidence="4 5">
    <name type="scientific">Niastella vici</name>
    <dbReference type="NCBI Taxonomy" id="1703345"/>
    <lineage>
        <taxon>Bacteria</taxon>
        <taxon>Pseudomonadati</taxon>
        <taxon>Bacteroidota</taxon>
        <taxon>Chitinophagia</taxon>
        <taxon>Chitinophagales</taxon>
        <taxon>Chitinophagaceae</taxon>
        <taxon>Niastella</taxon>
    </lineage>
</organism>
<proteinExistence type="inferred from homology"/>
<dbReference type="PRINTS" id="PR00081">
    <property type="entry name" value="GDHRDH"/>
</dbReference>
<dbReference type="OrthoDB" id="9810734at2"/>
<dbReference type="GO" id="GO:0016491">
    <property type="term" value="F:oxidoreductase activity"/>
    <property type="evidence" value="ECO:0007669"/>
    <property type="project" value="UniProtKB-KW"/>
</dbReference>
<dbReference type="SUPFAM" id="SSF51735">
    <property type="entry name" value="NAD(P)-binding Rossmann-fold domains"/>
    <property type="match status" value="1"/>
</dbReference>
<protein>
    <submittedName>
        <fullName evidence="4">Short-chain dehydrogenase</fullName>
    </submittedName>
</protein>
<dbReference type="InterPro" id="IPR036291">
    <property type="entry name" value="NAD(P)-bd_dom_sf"/>
</dbReference>
<sequence>MNITNKTVLITGGGSGIGYEIAKLLHANGNKIIIVGRTESKLKAAAETLPGATAIRCDINNEDNVQSLVQKVTEEHADLSVLINNAGRAFAYTHNENATAFEKATEEFATNYFSVIRLTEKLLPLLKKQKDAAIVNVSSIVAYSPQSLLPTYSDSKAAVHSYTLSLRHSLAKDTAIKVFELLPPMVNTEFSKDIGGEHGMPAGEVAQALKDAIENNVYEIQVGQTAEFRKFFLDSPSEAFAMMNQAK</sequence>
<evidence type="ECO:0000256" key="2">
    <source>
        <dbReference type="ARBA" id="ARBA00023002"/>
    </source>
</evidence>
<gene>
    <name evidence="4" type="ORF">A3860_33320</name>
</gene>
<evidence type="ECO:0000256" key="1">
    <source>
        <dbReference type="ARBA" id="ARBA00006484"/>
    </source>
</evidence>
<keyword evidence="5" id="KW-1185">Reference proteome</keyword>
<keyword evidence="2" id="KW-0560">Oxidoreductase</keyword>
<dbReference type="RefSeq" id="WP_081153022.1">
    <property type="nucleotide sequence ID" value="NZ_LVYD01000061.1"/>
</dbReference>